<dbReference type="HOGENOM" id="CLU_165884_4_0_2"/>
<protein>
    <submittedName>
        <fullName evidence="1">H/ACA RNA-protein complex component Gar1</fullName>
    </submittedName>
</protein>
<keyword evidence="2" id="KW-1185">Reference proteome</keyword>
<evidence type="ECO:0000313" key="2">
    <source>
        <dbReference type="Proteomes" id="UP000009227"/>
    </source>
</evidence>
<proteinExistence type="predicted"/>
<dbReference type="Gene3D" id="2.40.10.230">
    <property type="entry name" value="Probable tRNA pseudouridine synthase domain"/>
    <property type="match status" value="1"/>
</dbReference>
<gene>
    <name evidence="1" type="ordered locus">Metig_1132</name>
</gene>
<dbReference type="STRING" id="880724.Metig_1132"/>
<reference evidence="1 2" key="1">
    <citation type="submission" date="2011-05" db="EMBL/GenBank/DDBJ databases">
        <title>Complete sequence of Methanotorris igneus Kol 5.</title>
        <authorList>
            <consortium name="US DOE Joint Genome Institute"/>
            <person name="Lucas S."/>
            <person name="Han J."/>
            <person name="Lapidus A."/>
            <person name="Cheng J.-F."/>
            <person name="Goodwin L."/>
            <person name="Pitluck S."/>
            <person name="Peters L."/>
            <person name="Mikhailova N."/>
            <person name="Chertkov O."/>
            <person name="Han C."/>
            <person name="Tapia R."/>
            <person name="Land M."/>
            <person name="Hauser L."/>
            <person name="Kyrpides N."/>
            <person name="Ivanova N."/>
            <person name="Pagani I."/>
            <person name="Sieprawska-Lupa M."/>
            <person name="Whitman W."/>
            <person name="Woyke T."/>
        </authorList>
    </citation>
    <scope>NUCLEOTIDE SEQUENCE [LARGE SCALE GENOMIC DNA]</scope>
    <source>
        <strain evidence="2">DSM 5666 / JCM 11834 / Kol 5</strain>
    </source>
</reference>
<dbReference type="AlphaFoldDB" id="F6BDW0"/>
<dbReference type="InterPro" id="IPR038664">
    <property type="entry name" value="Gar1/Naf1_Cbf5-bd_sf"/>
</dbReference>
<dbReference type="InterPro" id="IPR009000">
    <property type="entry name" value="Transl_B-barrel_sf"/>
</dbReference>
<dbReference type="RefSeq" id="WP_013799272.1">
    <property type="nucleotide sequence ID" value="NC_015562.1"/>
</dbReference>
<dbReference type="GeneID" id="10643990"/>
<sequence length="85" mass="9894">MKRIIITHKTPKGKLIGRANFQPPINSIVILKSNKKFKKVGKIYDVFGPVNRPYVKIIPFKGFEDYIGEVYILKQKNGKSKYRKK</sequence>
<accession>F6BDW0</accession>
<dbReference type="OrthoDB" id="60264at2157"/>
<organism evidence="2">
    <name type="scientific">Methanotorris igneus (strain DSM 5666 / JCM 11834 / Kol 5)</name>
    <dbReference type="NCBI Taxonomy" id="880724"/>
    <lineage>
        <taxon>Archaea</taxon>
        <taxon>Methanobacteriati</taxon>
        <taxon>Methanobacteriota</taxon>
        <taxon>Methanomada group</taxon>
        <taxon>Methanococci</taxon>
        <taxon>Methanococcales</taxon>
        <taxon>Methanocaldococcaceae</taxon>
        <taxon>Methanotorris</taxon>
    </lineage>
</organism>
<name>F6BDW0_METIK</name>
<dbReference type="SUPFAM" id="SSF50447">
    <property type="entry name" value="Translation proteins"/>
    <property type="match status" value="1"/>
</dbReference>
<dbReference type="KEGG" id="mig:Metig_1132"/>
<dbReference type="EMBL" id="CP002737">
    <property type="protein sequence ID" value="AEF96671.1"/>
    <property type="molecule type" value="Genomic_DNA"/>
</dbReference>
<evidence type="ECO:0000313" key="1">
    <source>
        <dbReference type="EMBL" id="AEF96671.1"/>
    </source>
</evidence>
<dbReference type="Proteomes" id="UP000009227">
    <property type="component" value="Chromosome"/>
</dbReference>